<feature type="compositionally biased region" description="Basic and acidic residues" evidence="1">
    <location>
        <begin position="179"/>
        <end position="201"/>
    </location>
</feature>
<reference evidence="2" key="1">
    <citation type="journal article" date="2020" name="Ecol. Evol.">
        <title>Genome structure and content of the rice root-knot nematode (Meloidogyne graminicola).</title>
        <authorList>
            <person name="Phan N.T."/>
            <person name="Danchin E.G.J."/>
            <person name="Klopp C."/>
            <person name="Perfus-Barbeoch L."/>
            <person name="Kozlowski D.K."/>
            <person name="Koutsovoulos G.D."/>
            <person name="Lopez-Roques C."/>
            <person name="Bouchez O."/>
            <person name="Zahm M."/>
            <person name="Besnard G."/>
            <person name="Bellafiore S."/>
        </authorList>
    </citation>
    <scope>NUCLEOTIDE SEQUENCE</scope>
    <source>
        <strain evidence="2">VN-18</strain>
    </source>
</reference>
<feature type="compositionally biased region" description="Basic residues" evidence="1">
    <location>
        <begin position="118"/>
        <end position="127"/>
    </location>
</feature>
<proteinExistence type="predicted"/>
<name>A0A8S9Z851_9BILA</name>
<evidence type="ECO:0000256" key="1">
    <source>
        <dbReference type="SAM" id="MobiDB-lite"/>
    </source>
</evidence>
<dbReference type="OrthoDB" id="5901311at2759"/>
<dbReference type="AlphaFoldDB" id="A0A8S9Z851"/>
<accession>A0A8S9Z851</accession>
<dbReference type="Proteomes" id="UP000605970">
    <property type="component" value="Unassembled WGS sequence"/>
</dbReference>
<keyword evidence="3" id="KW-1185">Reference proteome</keyword>
<comment type="caution">
    <text evidence="2">The sequence shown here is derived from an EMBL/GenBank/DDBJ whole genome shotgun (WGS) entry which is preliminary data.</text>
</comment>
<protein>
    <submittedName>
        <fullName evidence="2">Uncharacterized protein</fullName>
    </submittedName>
</protein>
<organism evidence="2 3">
    <name type="scientific">Meloidogyne graminicola</name>
    <dbReference type="NCBI Taxonomy" id="189291"/>
    <lineage>
        <taxon>Eukaryota</taxon>
        <taxon>Metazoa</taxon>
        <taxon>Ecdysozoa</taxon>
        <taxon>Nematoda</taxon>
        <taxon>Chromadorea</taxon>
        <taxon>Rhabditida</taxon>
        <taxon>Tylenchina</taxon>
        <taxon>Tylenchomorpha</taxon>
        <taxon>Tylenchoidea</taxon>
        <taxon>Meloidogynidae</taxon>
        <taxon>Meloidogyninae</taxon>
        <taxon>Meloidogyne</taxon>
    </lineage>
</organism>
<feature type="compositionally biased region" description="Basic and acidic residues" evidence="1">
    <location>
        <begin position="87"/>
        <end position="117"/>
    </location>
</feature>
<sequence length="243" mass="25848">MFFMLLLLAVVVGIIYYVALYPVDVSMPTGAGTGTKKESSVAGSEEQAAVTSSGSKSDENAGSPFALRARRPGAPTPVPVYLVGPVEVRKMLGRDSVRDSEVSRGTSERSVGKPSKEKKSKSHRRTSKLPVPASEGEKGKDATAKKRSGSSGRHHRKKEASSRGSRKAGSSEGSKAPKSKAEDGKVRKSGGSKERSKERKGGWQSFSQSKWQPWEDTKEGQEACFSSAASTKGVEEAGEALNE</sequence>
<gene>
    <name evidence="2" type="ORF">Mgra_00009936</name>
</gene>
<evidence type="ECO:0000313" key="2">
    <source>
        <dbReference type="EMBL" id="KAF7624784.1"/>
    </source>
</evidence>
<dbReference type="EMBL" id="JABEBT010000199">
    <property type="protein sequence ID" value="KAF7624784.1"/>
    <property type="molecule type" value="Genomic_DNA"/>
</dbReference>
<feature type="region of interest" description="Disordered" evidence="1">
    <location>
        <begin position="32"/>
        <end position="243"/>
    </location>
</feature>
<feature type="compositionally biased region" description="Basic and acidic residues" evidence="1">
    <location>
        <begin position="135"/>
        <end position="144"/>
    </location>
</feature>
<evidence type="ECO:0000313" key="3">
    <source>
        <dbReference type="Proteomes" id="UP000605970"/>
    </source>
</evidence>
<feature type="compositionally biased region" description="Low complexity" evidence="1">
    <location>
        <begin position="167"/>
        <end position="176"/>
    </location>
</feature>
<feature type="compositionally biased region" description="Basic residues" evidence="1">
    <location>
        <begin position="145"/>
        <end position="158"/>
    </location>
</feature>